<dbReference type="InterPro" id="IPR013694">
    <property type="entry name" value="VIT"/>
</dbReference>
<evidence type="ECO:0000313" key="5">
    <source>
        <dbReference type="Proteomes" id="UP001203212"/>
    </source>
</evidence>
<dbReference type="PANTHER" id="PTHR45737:SF6">
    <property type="entry name" value="VON WILLEBRAND FACTOR A DOMAIN-CONTAINING PROTEIN 5A"/>
    <property type="match status" value="1"/>
</dbReference>
<dbReference type="Proteomes" id="UP001203212">
    <property type="component" value="Unassembled WGS sequence"/>
</dbReference>
<dbReference type="Pfam" id="PF13768">
    <property type="entry name" value="VWA_3"/>
    <property type="match status" value="1"/>
</dbReference>
<evidence type="ECO:0000259" key="3">
    <source>
        <dbReference type="PROSITE" id="PS51468"/>
    </source>
</evidence>
<dbReference type="PANTHER" id="PTHR45737">
    <property type="entry name" value="VON WILLEBRAND FACTOR A DOMAIN-CONTAINING PROTEIN 5A"/>
    <property type="match status" value="1"/>
</dbReference>
<dbReference type="InterPro" id="IPR036465">
    <property type="entry name" value="vWFA_dom_sf"/>
</dbReference>
<dbReference type="PROSITE" id="PS51468">
    <property type="entry name" value="VIT"/>
    <property type="match status" value="1"/>
</dbReference>
<dbReference type="EMBL" id="JAKILK010000001">
    <property type="protein sequence ID" value="MCL1116298.1"/>
    <property type="molecule type" value="Genomic_DNA"/>
</dbReference>
<dbReference type="SUPFAM" id="SSF53300">
    <property type="entry name" value="vWA-like"/>
    <property type="match status" value="1"/>
</dbReference>
<keyword evidence="1" id="KW-1133">Transmembrane helix</keyword>
<dbReference type="NCBIfam" id="TIGR03788">
    <property type="entry name" value="marine_srt_targ"/>
    <property type="match status" value="1"/>
</dbReference>
<keyword evidence="1" id="KW-0812">Transmembrane</keyword>
<evidence type="ECO:0000256" key="1">
    <source>
        <dbReference type="SAM" id="Phobius"/>
    </source>
</evidence>
<evidence type="ECO:0000259" key="2">
    <source>
        <dbReference type="PROSITE" id="PS50234"/>
    </source>
</evidence>
<organism evidence="4 5">
    <name type="scientific">Shewanella aestuarii</name>
    <dbReference type="NCBI Taxonomy" id="1028752"/>
    <lineage>
        <taxon>Bacteria</taxon>
        <taxon>Pseudomonadati</taxon>
        <taxon>Pseudomonadota</taxon>
        <taxon>Gammaproteobacteria</taxon>
        <taxon>Alteromonadales</taxon>
        <taxon>Shewanellaceae</taxon>
        <taxon>Shewanella</taxon>
    </lineage>
</organism>
<keyword evidence="5" id="KW-1185">Reference proteome</keyword>
<name>A0ABT0KXX6_9GAMM</name>
<dbReference type="PROSITE" id="PS50234">
    <property type="entry name" value="VWFA"/>
    <property type="match status" value="1"/>
</dbReference>
<feature type="transmembrane region" description="Helical" evidence="1">
    <location>
        <begin position="667"/>
        <end position="686"/>
    </location>
</feature>
<proteinExistence type="predicted"/>
<keyword evidence="1" id="KW-0472">Membrane</keyword>
<accession>A0ABT0KXX6</accession>
<feature type="domain" description="VIT" evidence="3">
    <location>
        <begin position="42"/>
        <end position="170"/>
    </location>
</feature>
<dbReference type="Pfam" id="PF08487">
    <property type="entry name" value="VIT"/>
    <property type="match status" value="1"/>
</dbReference>
<feature type="domain" description="VWFA" evidence="2">
    <location>
        <begin position="328"/>
        <end position="502"/>
    </location>
</feature>
<dbReference type="Gene3D" id="3.40.50.410">
    <property type="entry name" value="von Willebrand factor, type A domain"/>
    <property type="match status" value="1"/>
</dbReference>
<dbReference type="SMART" id="SM00609">
    <property type="entry name" value="VIT"/>
    <property type="match status" value="1"/>
</dbReference>
<dbReference type="InterPro" id="IPR022440">
    <property type="entry name" value="CHP03788"/>
</dbReference>
<sequence>MFAKWPFGLGLISVLLLIVTNVSQASQNFYVDPNKVSEEVTQGVVSYRINGQNKQILALDTQVEMTVSGLTNRVTVKQIFNNIEDSWIHAKYVFPLPANAAVDGMDLLIGERVVKGVIKPKQQAKQEFERAKQQGKQASLVSQQRSNIFTTQLANIGPQQQVVVEITYLETVTYQDGMFSLRFPLVVAPRYRPDFQRSEYSETQQLAAPLLNQAQQQSPSHQVSFDINIDSGFGLTELSSLYHDIQQFHHGRLTNVVLQGKVPLDRDFVLQWQTDVGNEVAAAIFYQTGQTHQNNTQSNPAFSEDIYAMALLLPPSLERKPQHQINRELIFVIDTSGSMAGESIMQAKQALSLALTTLNPMDSFNIIDFNSSVQSIFGQAQAASDTNLIKARRYLAALDADGGTEMAPALDKALAATINIDQLPPKVRQVIFITDGAVTNEAQLFEQIAHQLQDSRLFTVGIGSAPNSHFMKRAASIGRGTFTYIGKSAEVEQQMTLLINKISQPVLTDVELYHLDGSIPDYWPTEIEDVYQQSPVTISFKVPVEQLQPVIISGQINGQYWQTQLDFNAAEAAIGLDLVWANAKITALEMSQHSTVRQRVEKQVEALALQYHLVSSATSLLAVDVTPVNPHHADKGEYQLGRLMPAGWQINSIQQGTLPQTATASKLWLLAGLSLLGLTLLFGLWLKGLLPGQLLMIQSSEPENA</sequence>
<dbReference type="SMART" id="SM00327">
    <property type="entry name" value="VWA"/>
    <property type="match status" value="1"/>
</dbReference>
<dbReference type="RefSeq" id="WP_188839972.1">
    <property type="nucleotide sequence ID" value="NZ_BMOT01000001.1"/>
</dbReference>
<comment type="caution">
    <text evidence="4">The sequence shown here is derived from an EMBL/GenBank/DDBJ whole genome shotgun (WGS) entry which is preliminary data.</text>
</comment>
<reference evidence="4 5" key="1">
    <citation type="submission" date="2022-01" db="EMBL/GenBank/DDBJ databases">
        <title>Whole genome-based taxonomy of the Shewanellaceae.</title>
        <authorList>
            <person name="Martin-Rodriguez A.J."/>
        </authorList>
    </citation>
    <scope>NUCLEOTIDE SEQUENCE [LARGE SCALE GENOMIC DNA]</scope>
    <source>
        <strain evidence="4 5">JCM 17801</strain>
    </source>
</reference>
<protein>
    <submittedName>
        <fullName evidence="4">Marine proteobacterial sortase target protein</fullName>
    </submittedName>
</protein>
<dbReference type="InterPro" id="IPR002035">
    <property type="entry name" value="VWF_A"/>
</dbReference>
<gene>
    <name evidence="4" type="ORF">L2689_03455</name>
</gene>
<evidence type="ECO:0000313" key="4">
    <source>
        <dbReference type="EMBL" id="MCL1116298.1"/>
    </source>
</evidence>